<dbReference type="Pfam" id="PF00078">
    <property type="entry name" value="RVT_1"/>
    <property type="match status" value="1"/>
</dbReference>
<dbReference type="GO" id="GO:0004523">
    <property type="term" value="F:RNA-DNA hybrid ribonuclease activity"/>
    <property type="evidence" value="ECO:0007669"/>
    <property type="project" value="UniProtKB-EC"/>
</dbReference>
<feature type="chain" id="PRO_5035441982" description="ribonuclease H" evidence="3">
    <location>
        <begin position="31"/>
        <end position="667"/>
    </location>
</feature>
<feature type="signal peptide" evidence="3">
    <location>
        <begin position="1"/>
        <end position="30"/>
    </location>
</feature>
<dbReference type="InterPro" id="IPR000477">
    <property type="entry name" value="RT_dom"/>
</dbReference>
<name>A0A8J9ZNJ9_BRALA</name>
<keyword evidence="6" id="KW-1185">Reference proteome</keyword>
<gene>
    <name evidence="5" type="primary">Hypp1724</name>
    <name evidence="5" type="ORF">BLAG_LOCUS14940</name>
</gene>
<dbReference type="EMBL" id="OV696688">
    <property type="protein sequence ID" value="CAH1256783.1"/>
    <property type="molecule type" value="Genomic_DNA"/>
</dbReference>
<dbReference type="AlphaFoldDB" id="A0A8J9ZNJ9"/>
<dbReference type="SUPFAM" id="SSF56672">
    <property type="entry name" value="DNA/RNA polymerases"/>
    <property type="match status" value="1"/>
</dbReference>
<evidence type="ECO:0000256" key="2">
    <source>
        <dbReference type="ARBA" id="ARBA00012180"/>
    </source>
</evidence>
<evidence type="ECO:0000259" key="4">
    <source>
        <dbReference type="PROSITE" id="PS50878"/>
    </source>
</evidence>
<dbReference type="InterPro" id="IPR043128">
    <property type="entry name" value="Rev_trsase/Diguanyl_cyclase"/>
</dbReference>
<sequence length="667" mass="76398">MALRVHSAGALNTWTLLLLLTSVVTTGTNAFLSFKLPLLPTDTWTGYNNDVKALLGPLHHELATNEMSPKQAGEGFSDIMGNFMSSKPEFGQNREEHHSEGYISHEPKSLEQVKRLKNKLRKKAFRDNATPEDRKAFRDAIKTYSFMKRQQKRKETAKSAAHQEKEYHKNFWKFAAKCAKGQLDIPPIKPAFSVDYANQYYNNKYSNPTRVDFNKLFWFPHLPVEDQTPVNPFDMSPIRPKDIREVLSKRCSTSAPGPDGIMYGHLKHLPACHLFLSTLFTKLLSSGDPPASWSSCNVSLIHKDGSPEVGENFRMICLTSCVSKIYHQILAERWAKYMTRNDLIDPETQKAFLTGINGCVEHIQVMREIIAHARKNRRTVHITWFDLADAFGSVEHELIYYQMERNGFPPIIISYIKNLYSRLKGKVKGPGWETDPFPFGRGVFQGDNLSPIIFLTVFQPILQHLKGVEQQYGYNLNDKHYVTLPFADDFCLISTHKRQHQKLINEISTNTKSMNLSLKPRKCKSMSIVSGKPSDISFLIDGDPVKTTKDAPEKFLGGYITFLGKTRETYDILAKTIETTIENINKSTIRNEYKLRVYMEYAFPSWRYMLMVHDLTDTQLQKLDAIHTKAIKTWLKMQPGATNAILYNTRGLNYRTISDLYLLSSPK</sequence>
<dbReference type="Gene3D" id="3.30.70.270">
    <property type="match status" value="1"/>
</dbReference>
<dbReference type="PROSITE" id="PS50878">
    <property type="entry name" value="RT_POL"/>
    <property type="match status" value="1"/>
</dbReference>
<evidence type="ECO:0000256" key="1">
    <source>
        <dbReference type="ARBA" id="ARBA00010879"/>
    </source>
</evidence>
<feature type="domain" description="Reverse transcriptase" evidence="4">
    <location>
        <begin position="282"/>
        <end position="560"/>
    </location>
</feature>
<evidence type="ECO:0000313" key="6">
    <source>
        <dbReference type="Proteomes" id="UP000838412"/>
    </source>
</evidence>
<dbReference type="EC" id="3.1.26.4" evidence="2"/>
<protein>
    <recommendedName>
        <fullName evidence="2">ribonuclease H</fullName>
        <ecNumber evidence="2">3.1.26.4</ecNumber>
    </recommendedName>
</protein>
<accession>A0A8J9ZNJ9</accession>
<dbReference type="Proteomes" id="UP000838412">
    <property type="component" value="Chromosome 3"/>
</dbReference>
<comment type="similarity">
    <text evidence="1">Belongs to the beta type-B retroviral polymerase family. HERV class-II K(HML-2) pol subfamily.</text>
</comment>
<keyword evidence="3" id="KW-0732">Signal</keyword>
<proteinExistence type="inferred from homology"/>
<evidence type="ECO:0000256" key="3">
    <source>
        <dbReference type="SAM" id="SignalP"/>
    </source>
</evidence>
<reference evidence="5" key="1">
    <citation type="submission" date="2022-01" db="EMBL/GenBank/DDBJ databases">
        <authorList>
            <person name="Braso-Vives M."/>
        </authorList>
    </citation>
    <scope>NUCLEOTIDE SEQUENCE</scope>
</reference>
<dbReference type="PANTHER" id="PTHR19446">
    <property type="entry name" value="REVERSE TRANSCRIPTASES"/>
    <property type="match status" value="1"/>
</dbReference>
<dbReference type="CDD" id="cd01650">
    <property type="entry name" value="RT_nLTR_like"/>
    <property type="match status" value="1"/>
</dbReference>
<evidence type="ECO:0000313" key="5">
    <source>
        <dbReference type="EMBL" id="CAH1256783.1"/>
    </source>
</evidence>
<dbReference type="OrthoDB" id="447743at2759"/>
<dbReference type="InterPro" id="IPR043502">
    <property type="entry name" value="DNA/RNA_pol_sf"/>
</dbReference>
<organism evidence="5 6">
    <name type="scientific">Branchiostoma lanceolatum</name>
    <name type="common">Common lancelet</name>
    <name type="synonym">Amphioxus lanceolatum</name>
    <dbReference type="NCBI Taxonomy" id="7740"/>
    <lineage>
        <taxon>Eukaryota</taxon>
        <taxon>Metazoa</taxon>
        <taxon>Chordata</taxon>
        <taxon>Cephalochordata</taxon>
        <taxon>Leptocardii</taxon>
        <taxon>Amphioxiformes</taxon>
        <taxon>Branchiostomatidae</taxon>
        <taxon>Branchiostoma</taxon>
    </lineage>
</organism>